<dbReference type="RefSeq" id="WP_050112424.1">
    <property type="nucleotide sequence ID" value="NZ_CABHXQ010000067.1"/>
</dbReference>
<dbReference type="AlphaFoldDB" id="A0A0T9NGH4"/>
<dbReference type="InterPro" id="IPR013097">
    <property type="entry name" value="Dabb"/>
</dbReference>
<dbReference type="Gene3D" id="3.30.70.100">
    <property type="match status" value="1"/>
</dbReference>
<dbReference type="PROSITE" id="PS51502">
    <property type="entry name" value="S_R_A_B_BARREL"/>
    <property type="match status" value="1"/>
</dbReference>
<name>A0A0T9NGH4_9GAMM</name>
<keyword evidence="3" id="KW-1185">Reference proteome</keyword>
<dbReference type="InterPro" id="IPR011008">
    <property type="entry name" value="Dimeric_a/b-barrel"/>
</dbReference>
<gene>
    <name evidence="2" type="ORF">ERS008472_00464</name>
</gene>
<proteinExistence type="predicted"/>
<organism evidence="2 3">
    <name type="scientific">Yersinia thracica</name>
    <dbReference type="NCBI Taxonomy" id="2890319"/>
    <lineage>
        <taxon>Bacteria</taxon>
        <taxon>Pseudomonadati</taxon>
        <taxon>Pseudomonadota</taxon>
        <taxon>Gammaproteobacteria</taxon>
        <taxon>Enterobacterales</taxon>
        <taxon>Yersiniaceae</taxon>
        <taxon>Yersinia</taxon>
    </lineage>
</organism>
<protein>
    <submittedName>
        <fullName evidence="2">Stress responsive A/B Barrel Domain</fullName>
    </submittedName>
</protein>
<evidence type="ECO:0000313" key="2">
    <source>
        <dbReference type="EMBL" id="CNH06754.1"/>
    </source>
</evidence>
<dbReference type="SUPFAM" id="SSF54909">
    <property type="entry name" value="Dimeric alpha+beta barrel"/>
    <property type="match status" value="1"/>
</dbReference>
<dbReference type="SMART" id="SM00886">
    <property type="entry name" value="Dabb"/>
    <property type="match status" value="1"/>
</dbReference>
<reference evidence="3" key="1">
    <citation type="submission" date="2015-03" db="EMBL/GenBank/DDBJ databases">
        <authorList>
            <consortium name="Pathogen Informatics"/>
            <person name="Murphy D."/>
        </authorList>
    </citation>
    <scope>NUCLEOTIDE SEQUENCE [LARGE SCALE GENOMIC DNA]</scope>
    <source>
        <strain evidence="3">IP6945</strain>
    </source>
</reference>
<dbReference type="EMBL" id="CQAW01000001">
    <property type="protein sequence ID" value="CNH06754.1"/>
    <property type="molecule type" value="Genomic_DNA"/>
</dbReference>
<dbReference type="Proteomes" id="UP000041882">
    <property type="component" value="Unassembled WGS sequence"/>
</dbReference>
<sequence>MDYQTVEIQNVAPITKQAILIRERQAVGDAVFTRGDYKSGEVKHIVLFRYAEFVSPDKRNQLMEDFLALQHLALREGKPYIVSITAGKQASGEGVNGGFEQGFIVTFRSQGDRNYYVGTPVVTSPTFYDAAHQNFKNKVGPFLAKKQGVLVFDFVSGD</sequence>
<evidence type="ECO:0000313" key="3">
    <source>
        <dbReference type="Proteomes" id="UP000041882"/>
    </source>
</evidence>
<feature type="domain" description="Stress-response A/B barrel" evidence="1">
    <location>
        <begin position="42"/>
        <end position="154"/>
    </location>
</feature>
<evidence type="ECO:0000259" key="1">
    <source>
        <dbReference type="PROSITE" id="PS51502"/>
    </source>
</evidence>
<dbReference type="Pfam" id="PF07876">
    <property type="entry name" value="Dabb"/>
    <property type="match status" value="1"/>
</dbReference>
<accession>A0A0T9NGH4</accession>